<comment type="caution">
    <text evidence="2">The sequence shown here is derived from an EMBL/GenBank/DDBJ whole genome shotgun (WGS) entry which is preliminary data.</text>
</comment>
<dbReference type="EMBL" id="WTPW01000716">
    <property type="protein sequence ID" value="KAF0485829.1"/>
    <property type="molecule type" value="Genomic_DNA"/>
</dbReference>
<feature type="transmembrane region" description="Helical" evidence="1">
    <location>
        <begin position="7"/>
        <end position="30"/>
    </location>
</feature>
<keyword evidence="1" id="KW-0472">Membrane</keyword>
<evidence type="ECO:0000256" key="1">
    <source>
        <dbReference type="SAM" id="Phobius"/>
    </source>
</evidence>
<organism evidence="2 3">
    <name type="scientific">Gigaspora margarita</name>
    <dbReference type="NCBI Taxonomy" id="4874"/>
    <lineage>
        <taxon>Eukaryota</taxon>
        <taxon>Fungi</taxon>
        <taxon>Fungi incertae sedis</taxon>
        <taxon>Mucoromycota</taxon>
        <taxon>Glomeromycotina</taxon>
        <taxon>Glomeromycetes</taxon>
        <taxon>Diversisporales</taxon>
        <taxon>Gigasporaceae</taxon>
        <taxon>Gigaspora</taxon>
    </lineage>
</organism>
<dbReference type="OrthoDB" id="2417630at2759"/>
<dbReference type="Proteomes" id="UP000439903">
    <property type="component" value="Unassembled WGS sequence"/>
</dbReference>
<dbReference type="AlphaFoldDB" id="A0A8H4EHW2"/>
<proteinExistence type="predicted"/>
<reference evidence="2 3" key="1">
    <citation type="journal article" date="2019" name="Environ. Microbiol.">
        <title>At the nexus of three kingdoms: the genome of the mycorrhizal fungus Gigaspora margarita provides insights into plant, endobacterial and fungal interactions.</title>
        <authorList>
            <person name="Venice F."/>
            <person name="Ghignone S."/>
            <person name="Salvioli di Fossalunga A."/>
            <person name="Amselem J."/>
            <person name="Novero M."/>
            <person name="Xianan X."/>
            <person name="Sedzielewska Toro K."/>
            <person name="Morin E."/>
            <person name="Lipzen A."/>
            <person name="Grigoriev I.V."/>
            <person name="Henrissat B."/>
            <person name="Martin F.M."/>
            <person name="Bonfante P."/>
        </authorList>
    </citation>
    <scope>NUCLEOTIDE SEQUENCE [LARGE SCALE GENOMIC DNA]</scope>
    <source>
        <strain evidence="2 3">BEG34</strain>
    </source>
</reference>
<keyword evidence="1" id="KW-0812">Transmembrane</keyword>
<sequence length="124" mass="13806">MISFRYFIYLVLLTIIPHFVFSTTIPLTFYCNCYAPSAASFNTLIANVALKASAQQGPCVEISSSGEYSNRSTFTVSKITSAKLICFDDVASVQDSRGSSVWFLFQKGWIWSGLTMNPNWNLSC</sequence>
<accession>A0A8H4EHW2</accession>
<evidence type="ECO:0000313" key="2">
    <source>
        <dbReference type="EMBL" id="KAF0485829.1"/>
    </source>
</evidence>
<keyword evidence="3" id="KW-1185">Reference proteome</keyword>
<name>A0A8H4EHW2_GIGMA</name>
<keyword evidence="1" id="KW-1133">Transmembrane helix</keyword>
<protein>
    <submittedName>
        <fullName evidence="2">Uncharacterized protein</fullName>
    </submittedName>
</protein>
<gene>
    <name evidence="2" type="ORF">F8M41_022757</name>
</gene>
<evidence type="ECO:0000313" key="3">
    <source>
        <dbReference type="Proteomes" id="UP000439903"/>
    </source>
</evidence>